<proteinExistence type="predicted"/>
<evidence type="ECO:0000256" key="1">
    <source>
        <dbReference type="SAM" id="SignalP"/>
    </source>
</evidence>
<organism evidence="2 3">
    <name type="scientific">Chitinimonas lacunae</name>
    <dbReference type="NCBI Taxonomy" id="1963018"/>
    <lineage>
        <taxon>Bacteria</taxon>
        <taxon>Pseudomonadati</taxon>
        <taxon>Pseudomonadota</taxon>
        <taxon>Betaproteobacteria</taxon>
        <taxon>Neisseriales</taxon>
        <taxon>Chitinibacteraceae</taxon>
        <taxon>Chitinimonas</taxon>
    </lineage>
</organism>
<feature type="signal peptide" evidence="1">
    <location>
        <begin position="1"/>
        <end position="23"/>
    </location>
</feature>
<evidence type="ECO:0000313" key="2">
    <source>
        <dbReference type="EMBL" id="MFC4159111.1"/>
    </source>
</evidence>
<dbReference type="SUPFAM" id="SSF56935">
    <property type="entry name" value="Porins"/>
    <property type="match status" value="1"/>
</dbReference>
<dbReference type="Proteomes" id="UP001595791">
    <property type="component" value="Unassembled WGS sequence"/>
</dbReference>
<protein>
    <submittedName>
        <fullName evidence="2">DUF481 domain-containing protein</fullName>
    </submittedName>
</protein>
<dbReference type="Pfam" id="PF04338">
    <property type="entry name" value="DUF481"/>
    <property type="match status" value="1"/>
</dbReference>
<dbReference type="EMBL" id="JBHSBU010000001">
    <property type="protein sequence ID" value="MFC4159111.1"/>
    <property type="molecule type" value="Genomic_DNA"/>
</dbReference>
<comment type="caution">
    <text evidence="2">The sequence shown here is derived from an EMBL/GenBank/DDBJ whole genome shotgun (WGS) entry which is preliminary data.</text>
</comment>
<keyword evidence="1" id="KW-0732">Signal</keyword>
<dbReference type="InterPro" id="IPR007433">
    <property type="entry name" value="DUF481"/>
</dbReference>
<feature type="chain" id="PRO_5046949505" evidence="1">
    <location>
        <begin position="24"/>
        <end position="340"/>
    </location>
</feature>
<name>A0ABV8MP63_9NEIS</name>
<accession>A0ABV8MP63</accession>
<keyword evidence="3" id="KW-1185">Reference proteome</keyword>
<evidence type="ECO:0000313" key="3">
    <source>
        <dbReference type="Proteomes" id="UP001595791"/>
    </source>
</evidence>
<dbReference type="RefSeq" id="WP_378162516.1">
    <property type="nucleotide sequence ID" value="NZ_JBHSBU010000001.1"/>
</dbReference>
<sequence length="340" mass="38552">MNRSVHCAGPGLWSLLLAAAVSADTAVEQQPGYDAGFKAGYAAALKELTARQHETPSTPTVPAPAALPLAAPPAEGMPDWWNHSSFLYPNRDGWRHHLEANLSATSLGGNDSGHALRIGGKAYSQIGHWTNELSVSIDKRKIEQVSGGLNEKDYRIVQETLRRDLSPNWYVGGGYIWELDEQNLIDSRHTVLAGVGYYWIDRPGLRLDTFVGLGRFRENYMEFVRDYVGINRRDSDILYTYQTLQWQLAPAWSLRQGFRLINDGGRSGRYVLDPVNPRSGRYVAAEYVHRYRYLASLNLDYQLAPKAVLSFGFEKRYDSNPWPDVLRADYTRRLNFTFQY</sequence>
<gene>
    <name evidence="2" type="ORF">ACFOW7_07045</name>
</gene>
<reference evidence="3" key="1">
    <citation type="journal article" date="2019" name="Int. J. Syst. Evol. Microbiol.">
        <title>The Global Catalogue of Microorganisms (GCM) 10K type strain sequencing project: providing services to taxonomists for standard genome sequencing and annotation.</title>
        <authorList>
            <consortium name="The Broad Institute Genomics Platform"/>
            <consortium name="The Broad Institute Genome Sequencing Center for Infectious Disease"/>
            <person name="Wu L."/>
            <person name="Ma J."/>
        </authorList>
    </citation>
    <scope>NUCLEOTIDE SEQUENCE [LARGE SCALE GENOMIC DNA]</scope>
    <source>
        <strain evidence="3">LMG 29894</strain>
    </source>
</reference>